<dbReference type="Proteomes" id="UP000559027">
    <property type="component" value="Unassembled WGS sequence"/>
</dbReference>
<feature type="compositionally biased region" description="Acidic residues" evidence="1">
    <location>
        <begin position="499"/>
        <end position="509"/>
    </location>
</feature>
<gene>
    <name evidence="2" type="ORF">D9756_007604</name>
</gene>
<dbReference type="Pfam" id="PF07927">
    <property type="entry name" value="HicA_toxin"/>
    <property type="match status" value="1"/>
</dbReference>
<feature type="region of interest" description="Disordered" evidence="1">
    <location>
        <begin position="531"/>
        <end position="550"/>
    </location>
</feature>
<feature type="region of interest" description="Disordered" evidence="1">
    <location>
        <begin position="568"/>
        <end position="683"/>
    </location>
</feature>
<evidence type="ECO:0000313" key="2">
    <source>
        <dbReference type="EMBL" id="KAF5351689.1"/>
    </source>
</evidence>
<feature type="compositionally biased region" description="Acidic residues" evidence="1">
    <location>
        <begin position="481"/>
        <end position="491"/>
    </location>
</feature>
<protein>
    <submittedName>
        <fullName evidence="2">Uncharacterized protein</fullName>
    </submittedName>
</protein>
<dbReference type="GO" id="GO:0003729">
    <property type="term" value="F:mRNA binding"/>
    <property type="evidence" value="ECO:0007669"/>
    <property type="project" value="InterPro"/>
</dbReference>
<name>A0A8H5FWN4_9AGAR</name>
<accession>A0A8H5FWN4</accession>
<evidence type="ECO:0000313" key="3">
    <source>
        <dbReference type="Proteomes" id="UP000559027"/>
    </source>
</evidence>
<organism evidence="2 3">
    <name type="scientific">Leucocoprinus leucothites</name>
    <dbReference type="NCBI Taxonomy" id="201217"/>
    <lineage>
        <taxon>Eukaryota</taxon>
        <taxon>Fungi</taxon>
        <taxon>Dikarya</taxon>
        <taxon>Basidiomycota</taxon>
        <taxon>Agaricomycotina</taxon>
        <taxon>Agaricomycetes</taxon>
        <taxon>Agaricomycetidae</taxon>
        <taxon>Agaricales</taxon>
        <taxon>Agaricineae</taxon>
        <taxon>Agaricaceae</taxon>
        <taxon>Leucocoprinus</taxon>
    </lineage>
</organism>
<keyword evidence="3" id="KW-1185">Reference proteome</keyword>
<feature type="compositionally biased region" description="Basic residues" evidence="1">
    <location>
        <begin position="611"/>
        <end position="624"/>
    </location>
</feature>
<dbReference type="OrthoDB" id="2922289at2759"/>
<dbReference type="AlphaFoldDB" id="A0A8H5FWN4"/>
<dbReference type="InterPro" id="IPR012933">
    <property type="entry name" value="HicA_mRNA_interferase"/>
</dbReference>
<proteinExistence type="predicted"/>
<reference evidence="2 3" key="1">
    <citation type="journal article" date="2020" name="ISME J.">
        <title>Uncovering the hidden diversity of litter-decomposition mechanisms in mushroom-forming fungi.</title>
        <authorList>
            <person name="Floudas D."/>
            <person name="Bentzer J."/>
            <person name="Ahren D."/>
            <person name="Johansson T."/>
            <person name="Persson P."/>
            <person name="Tunlid A."/>
        </authorList>
    </citation>
    <scope>NUCLEOTIDE SEQUENCE [LARGE SCALE GENOMIC DNA]</scope>
    <source>
        <strain evidence="2 3">CBS 146.42</strain>
    </source>
</reference>
<evidence type="ECO:0000256" key="1">
    <source>
        <dbReference type="SAM" id="MobiDB-lite"/>
    </source>
</evidence>
<dbReference type="EMBL" id="JAACJO010000012">
    <property type="protein sequence ID" value="KAF5351689.1"/>
    <property type="molecule type" value="Genomic_DNA"/>
</dbReference>
<feature type="compositionally biased region" description="Low complexity" evidence="1">
    <location>
        <begin position="665"/>
        <end position="683"/>
    </location>
</feature>
<feature type="region of interest" description="Disordered" evidence="1">
    <location>
        <begin position="428"/>
        <end position="509"/>
    </location>
</feature>
<feature type="region of interest" description="Disordered" evidence="1">
    <location>
        <begin position="701"/>
        <end position="739"/>
    </location>
</feature>
<comment type="caution">
    <text evidence="2">The sequence shown here is derived from an EMBL/GenBank/DDBJ whole genome shotgun (WGS) entry which is preliminary data.</text>
</comment>
<sequence>MASKPKSKPKPGAKPQVKDLVKVGPRDVFVEADKAQKLREVKPTTSRALVLRNDKLALRGNSDAAYMQRISGREKLDLLAEDLVDRTTKAVSAPFDIHKCLRIAESQYDVSLGEIEHLRDPEMFTHIIQAELEAQTRYDPGKPDPLKNPSYVARVIGTKIHNQYMMASAWRMVGNILRELIGRGTSNKNVKALLKNDNRIRGLYFALFRMVEVMVDINQQRFSGLALNSAHYARYFKQQQSDDPTEEPSIVFDHTELREAGLSFIDSIIIELCFPKAPYPQFVLYRILHEAAEESPKETKRFSQLMWDAIGDLSECVEMQQLLEMPLLTPEASQWKEEMWQMPPEFDIWRDAQMMSLRASEEIGNFKDVVFPLAKTMRKAVLDNMWMRIDQNYFKHTGKDIDELWQLKGELDIEPQWTSFYTRVPKKNVYDSSDDEDDPKDGHPPSRGNKKAKKRLAIANWAADDPDFEGMPELQTVSNSTEDDSTEDDTASEASYLDNESEGEDGYDTEEEEVIKHLVREAMDYVIEKDLFNGGDSPPGPIKVEDERQNNPFLNLLTSLRGRLFKKSAKLHVPTAPPPRARPAQAKKATSPGYKATVEEVTDEEEPSTPAKKKKKKPKKKKKSVSIVPEEQAPLSPTPPPATPPETKSPVSPPSSPTKAKAKKTPTTPTSKTRPAAPAVSAAALPTFETKTIYGESARSYLSSFEPQKEKHKTRSDQASLFSKDENAKASSSGIGGSIMSKLGFGRKKAVMEDKDQKVAQKSWFSKLSTKAAASMHHLLRTSGDVRQGKGGMRWDDFVKLMTEMGFQYDPSTTGSSVRFIPPGSDDHPISVHKPHPKPYLEPWQLRGVAKHIKKRYGWDQQVFMGQAGSFSSDSEKE</sequence>